<organism evidence="1">
    <name type="scientific">marine metagenome</name>
    <dbReference type="NCBI Taxonomy" id="408172"/>
    <lineage>
        <taxon>unclassified sequences</taxon>
        <taxon>metagenomes</taxon>
        <taxon>ecological metagenomes</taxon>
    </lineage>
</organism>
<accession>A0A382GS77</accession>
<dbReference type="AlphaFoldDB" id="A0A382GS77"/>
<sequence>MVNPQYIEYLNTFGADIDLSPQPLKPAEPPKQLDTTQLKAHIAKGLPPISTARIDDLPFKIKIDESEWQKVEGVGKFPKNYKPDALDFD</sequence>
<gene>
    <name evidence="1" type="ORF">METZ01_LOCUS230277</name>
</gene>
<dbReference type="EMBL" id="UINC01056877">
    <property type="protein sequence ID" value="SVB77423.1"/>
    <property type="molecule type" value="Genomic_DNA"/>
</dbReference>
<protein>
    <submittedName>
        <fullName evidence="1">Uncharacterized protein</fullName>
    </submittedName>
</protein>
<reference evidence="1" key="1">
    <citation type="submission" date="2018-05" db="EMBL/GenBank/DDBJ databases">
        <authorList>
            <person name="Lanie J.A."/>
            <person name="Ng W.-L."/>
            <person name="Kazmierczak K.M."/>
            <person name="Andrzejewski T.M."/>
            <person name="Davidsen T.M."/>
            <person name="Wayne K.J."/>
            <person name="Tettelin H."/>
            <person name="Glass J.I."/>
            <person name="Rusch D."/>
            <person name="Podicherti R."/>
            <person name="Tsui H.-C.T."/>
            <person name="Winkler M.E."/>
        </authorList>
    </citation>
    <scope>NUCLEOTIDE SEQUENCE</scope>
</reference>
<evidence type="ECO:0000313" key="1">
    <source>
        <dbReference type="EMBL" id="SVB77423.1"/>
    </source>
</evidence>
<name>A0A382GS77_9ZZZZ</name>
<proteinExistence type="predicted"/>